<dbReference type="Proteomes" id="UP001206595">
    <property type="component" value="Unassembled WGS sequence"/>
</dbReference>
<dbReference type="Pfam" id="PF23562">
    <property type="entry name" value="AMP-binding_C_3"/>
    <property type="match status" value="1"/>
</dbReference>
<dbReference type="GeneID" id="75918445"/>
<dbReference type="GO" id="GO:0006631">
    <property type="term" value="P:fatty acid metabolic process"/>
    <property type="evidence" value="ECO:0007669"/>
    <property type="project" value="TreeGrafter"/>
</dbReference>
<dbReference type="GO" id="GO:0031956">
    <property type="term" value="F:medium-chain fatty acid-CoA ligase activity"/>
    <property type="evidence" value="ECO:0007669"/>
    <property type="project" value="TreeGrafter"/>
</dbReference>
<feature type="domain" description="AMP-dependent synthetase/ligase" evidence="2">
    <location>
        <begin position="88"/>
        <end position="344"/>
    </location>
</feature>
<protein>
    <recommendedName>
        <fullName evidence="2">AMP-dependent synthetase/ligase domain-containing protein</fullName>
    </recommendedName>
</protein>
<evidence type="ECO:0000259" key="2">
    <source>
        <dbReference type="Pfam" id="PF00501"/>
    </source>
</evidence>
<evidence type="ECO:0000313" key="4">
    <source>
        <dbReference type="Proteomes" id="UP001206595"/>
    </source>
</evidence>
<keyword evidence="4" id="KW-1185">Reference proteome</keyword>
<comment type="similarity">
    <text evidence="1">Belongs to the ATP-dependent AMP-binding enzyme family.</text>
</comment>
<name>A0AAD5HCF6_UMBRA</name>
<reference evidence="3" key="1">
    <citation type="submission" date="2021-06" db="EMBL/GenBank/DDBJ databases">
        <authorList>
            <consortium name="DOE Joint Genome Institute"/>
            <person name="Mondo S.J."/>
            <person name="Amses K.R."/>
            <person name="Simmons D.R."/>
            <person name="Longcore J.E."/>
            <person name="Seto K."/>
            <person name="Alves G.H."/>
            <person name="Bonds A.E."/>
            <person name="Quandt C.A."/>
            <person name="Davis W.J."/>
            <person name="Chang Y."/>
            <person name="Letcher P.M."/>
            <person name="Powell M.J."/>
            <person name="Kuo A."/>
            <person name="Labutti K."/>
            <person name="Pangilinan J."/>
            <person name="Andreopoulos W."/>
            <person name="Tritt A."/>
            <person name="Riley R."/>
            <person name="Hundley H."/>
            <person name="Johnson J."/>
            <person name="Lipzen A."/>
            <person name="Barry K."/>
            <person name="Berbee M.L."/>
            <person name="Buchler N.E."/>
            <person name="Grigoriev I.V."/>
            <person name="Spatafora J.W."/>
            <person name="Stajich J.E."/>
            <person name="James T.Y."/>
        </authorList>
    </citation>
    <scope>NUCLEOTIDE SEQUENCE</scope>
    <source>
        <strain evidence="3">AG</strain>
    </source>
</reference>
<evidence type="ECO:0000256" key="1">
    <source>
        <dbReference type="ARBA" id="ARBA00006432"/>
    </source>
</evidence>
<dbReference type="SUPFAM" id="SSF56801">
    <property type="entry name" value="Acetyl-CoA synthetase-like"/>
    <property type="match status" value="1"/>
</dbReference>
<dbReference type="RefSeq" id="XP_051442132.1">
    <property type="nucleotide sequence ID" value="XM_051593103.1"/>
</dbReference>
<dbReference type="PANTHER" id="PTHR43201:SF8">
    <property type="entry name" value="ACYL-COA SYNTHETASE FAMILY MEMBER 3"/>
    <property type="match status" value="1"/>
</dbReference>
<comment type="caution">
    <text evidence="3">The sequence shown here is derived from an EMBL/GenBank/DDBJ whole genome shotgun (WGS) entry which is preliminary data.</text>
</comment>
<dbReference type="InterPro" id="IPR042099">
    <property type="entry name" value="ANL_N_sf"/>
</dbReference>
<accession>A0AAD5HCF6</accession>
<dbReference type="Gene3D" id="3.40.50.12780">
    <property type="entry name" value="N-terminal domain of ligase-like"/>
    <property type="match status" value="1"/>
</dbReference>
<dbReference type="AlphaFoldDB" id="A0AAD5HCF6"/>
<dbReference type="Pfam" id="PF00501">
    <property type="entry name" value="AMP-binding"/>
    <property type="match status" value="1"/>
</dbReference>
<sequence length="549" mass="61367">MSSSTGLPKATSFHQVIAYRAQELPDHTWFYYPEPANAAHYRSLTFKDTDMLLDHLAAQYEKLLPIADSSTVSKTAPASIPQPPLVTATLCSSNVQLLLTGLAVQRLQHAYAHISPLNSDAGIVSLMKSVDAKVLIADNVFYERAASLAAQVEGIHIVRMIKFDPVDELKKDLKTFAYDKTKDEGSYCSAILHTSGTTSSTPKPIWHTNKSFLEGLPLVIRKTTLALGLFYHGMAGAVALMAAQMAGSMAIPLAKDCNHRTLPEVFNSLKALQNVDRLMIYPILAETILEIYGQTNGPEIEYLRRLESVEVWGGKLSSEVARALLDLGINVRTVFASTEVGLFPLRNEPTEEHWDSFVSKNDYHCKWEHIEGDQYELLINDPPVLGLNLGVPQGGVFRTNDVFEEYPSKSGKYVYIGRRDLMLIHSNGINTNPVPWENALRPLEEIEECQLVGHGRRGPGLLIELNWSKVEDEEKARATIWAAIEEYNKTVLVSSRVQHQEAMFILPRGSHLERSDKETVKRGVNIKKFEQEINQGYQNWNRAAPFAKV</sequence>
<reference evidence="3" key="2">
    <citation type="journal article" date="2022" name="Proc. Natl. Acad. Sci. U.S.A.">
        <title>Diploid-dominant life cycles characterize the early evolution of Fungi.</title>
        <authorList>
            <person name="Amses K.R."/>
            <person name="Simmons D.R."/>
            <person name="Longcore J.E."/>
            <person name="Mondo S.J."/>
            <person name="Seto K."/>
            <person name="Jeronimo G.H."/>
            <person name="Bonds A.E."/>
            <person name="Quandt C.A."/>
            <person name="Davis W.J."/>
            <person name="Chang Y."/>
            <person name="Federici B.A."/>
            <person name="Kuo A."/>
            <person name="LaButti K."/>
            <person name="Pangilinan J."/>
            <person name="Andreopoulos W."/>
            <person name="Tritt A."/>
            <person name="Riley R."/>
            <person name="Hundley H."/>
            <person name="Johnson J."/>
            <person name="Lipzen A."/>
            <person name="Barry K."/>
            <person name="Lang B.F."/>
            <person name="Cuomo C.A."/>
            <person name="Buchler N.E."/>
            <person name="Grigoriev I.V."/>
            <person name="Spatafora J.W."/>
            <person name="Stajich J.E."/>
            <person name="James T.Y."/>
        </authorList>
    </citation>
    <scope>NUCLEOTIDE SEQUENCE</scope>
    <source>
        <strain evidence="3">AG</strain>
    </source>
</reference>
<proteinExistence type="inferred from homology"/>
<gene>
    <name evidence="3" type="ORF">K450DRAFT_274149</name>
</gene>
<dbReference type="EMBL" id="MU620945">
    <property type="protein sequence ID" value="KAI8577128.1"/>
    <property type="molecule type" value="Genomic_DNA"/>
</dbReference>
<dbReference type="PANTHER" id="PTHR43201">
    <property type="entry name" value="ACYL-COA SYNTHETASE"/>
    <property type="match status" value="1"/>
</dbReference>
<dbReference type="InterPro" id="IPR000873">
    <property type="entry name" value="AMP-dep_synth/lig_dom"/>
</dbReference>
<evidence type="ECO:0000313" key="3">
    <source>
        <dbReference type="EMBL" id="KAI8577128.1"/>
    </source>
</evidence>
<organism evidence="3 4">
    <name type="scientific">Umbelopsis ramanniana AG</name>
    <dbReference type="NCBI Taxonomy" id="1314678"/>
    <lineage>
        <taxon>Eukaryota</taxon>
        <taxon>Fungi</taxon>
        <taxon>Fungi incertae sedis</taxon>
        <taxon>Mucoromycota</taxon>
        <taxon>Mucoromycotina</taxon>
        <taxon>Umbelopsidomycetes</taxon>
        <taxon>Umbelopsidales</taxon>
        <taxon>Umbelopsidaceae</taxon>
        <taxon>Umbelopsis</taxon>
    </lineage>
</organism>